<keyword evidence="2" id="KW-1185">Reference proteome</keyword>
<dbReference type="EMBL" id="CAAALY010024693">
    <property type="protein sequence ID" value="VEL15464.1"/>
    <property type="molecule type" value="Genomic_DNA"/>
</dbReference>
<dbReference type="Proteomes" id="UP000784294">
    <property type="component" value="Unassembled WGS sequence"/>
</dbReference>
<dbReference type="InterPro" id="IPR009006">
    <property type="entry name" value="Ala_racemase/Decarboxylase_C"/>
</dbReference>
<reference evidence="1" key="1">
    <citation type="submission" date="2018-11" db="EMBL/GenBank/DDBJ databases">
        <authorList>
            <consortium name="Pathogen Informatics"/>
        </authorList>
    </citation>
    <scope>NUCLEOTIDE SEQUENCE</scope>
</reference>
<accession>A0A3S5BRW4</accession>
<comment type="caution">
    <text evidence="1">The sequence shown here is derived from an EMBL/GenBank/DDBJ whole genome shotgun (WGS) entry which is preliminary data.</text>
</comment>
<dbReference type="AlphaFoldDB" id="A0A3S5BRW4"/>
<gene>
    <name evidence="1" type="ORF">PXEA_LOCUS8904</name>
</gene>
<organism evidence="1 2">
    <name type="scientific">Protopolystoma xenopodis</name>
    <dbReference type="NCBI Taxonomy" id="117903"/>
    <lineage>
        <taxon>Eukaryota</taxon>
        <taxon>Metazoa</taxon>
        <taxon>Spiralia</taxon>
        <taxon>Lophotrochozoa</taxon>
        <taxon>Platyhelminthes</taxon>
        <taxon>Monogenea</taxon>
        <taxon>Polyopisthocotylea</taxon>
        <taxon>Polystomatidea</taxon>
        <taxon>Polystomatidae</taxon>
        <taxon>Protopolystoma</taxon>
    </lineage>
</organism>
<evidence type="ECO:0000313" key="1">
    <source>
        <dbReference type="EMBL" id="VEL15464.1"/>
    </source>
</evidence>
<proteinExistence type="predicted"/>
<dbReference type="GO" id="GO:0003824">
    <property type="term" value="F:catalytic activity"/>
    <property type="evidence" value="ECO:0007669"/>
    <property type="project" value="InterPro"/>
</dbReference>
<sequence>MPSMLLGPSGDPFDMLPAPHIISASNQLNIEVERFPAALSLGPNRFWNLPRLEVGDWLVWPGMGAAFSSTCSAVTSSSTLRVAAVKTTMEVSDVTHLQSSIPSVGFNIDINPTLNK</sequence>
<evidence type="ECO:0000313" key="2">
    <source>
        <dbReference type="Proteomes" id="UP000784294"/>
    </source>
</evidence>
<dbReference type="Gene3D" id="2.40.37.10">
    <property type="entry name" value="Lyase, Ornithine Decarboxylase, Chain A, domain 1"/>
    <property type="match status" value="1"/>
</dbReference>
<protein>
    <submittedName>
        <fullName evidence="1">Uncharacterized protein</fullName>
    </submittedName>
</protein>
<name>A0A3S5BRW4_9PLAT</name>